<dbReference type="Proteomes" id="UP000435357">
    <property type="component" value="Unassembled WGS sequence"/>
</dbReference>
<dbReference type="Gene3D" id="1.10.10.10">
    <property type="entry name" value="Winged helix-like DNA-binding domain superfamily/Winged helix DNA-binding domain"/>
    <property type="match status" value="1"/>
</dbReference>
<dbReference type="PANTHER" id="PTHR30419">
    <property type="entry name" value="HTH-TYPE TRANSCRIPTIONAL REGULATOR YBHD"/>
    <property type="match status" value="1"/>
</dbReference>
<proteinExistence type="inferred from homology"/>
<dbReference type="AlphaFoldDB" id="A0A6N6M6J5"/>
<evidence type="ECO:0000313" key="6">
    <source>
        <dbReference type="EMBL" id="KAB1064032.1"/>
    </source>
</evidence>
<keyword evidence="4" id="KW-0804">Transcription</keyword>
<evidence type="ECO:0000256" key="2">
    <source>
        <dbReference type="ARBA" id="ARBA00023015"/>
    </source>
</evidence>
<dbReference type="SUPFAM" id="SSF53850">
    <property type="entry name" value="Periplasmic binding protein-like II"/>
    <property type="match status" value="1"/>
</dbReference>
<evidence type="ECO:0000256" key="4">
    <source>
        <dbReference type="ARBA" id="ARBA00023163"/>
    </source>
</evidence>
<reference evidence="6 7" key="1">
    <citation type="submission" date="2019-09" db="EMBL/GenBank/DDBJ databases">
        <title>Genomes of Cryomorphaceae.</title>
        <authorList>
            <person name="Bowman J.P."/>
        </authorList>
    </citation>
    <scope>NUCLEOTIDE SEQUENCE [LARGE SCALE GENOMIC DNA]</scope>
    <source>
        <strain evidence="6 7">KCTC 52047</strain>
    </source>
</reference>
<dbReference type="SUPFAM" id="SSF46785">
    <property type="entry name" value="Winged helix' DNA-binding domain"/>
    <property type="match status" value="1"/>
</dbReference>
<accession>A0A6N6M6J5</accession>
<dbReference type="InterPro" id="IPR050950">
    <property type="entry name" value="HTH-type_LysR_regulators"/>
</dbReference>
<dbReference type="Pfam" id="PF03466">
    <property type="entry name" value="LysR_substrate"/>
    <property type="match status" value="1"/>
</dbReference>
<dbReference type="RefSeq" id="WP_151168136.1">
    <property type="nucleotide sequence ID" value="NZ_WACR01000006.1"/>
</dbReference>
<sequence>MTLVQLEYVIAIAESGSFVEAANRSFVTQPALTTQVKNLEKELDVVLFDRTRKPIIPTEVGAQIIEQAKEVVQQSRKIPDIVSEFNTDIKGNLTLGIIPTISPYLIPHFINDFNSKHPKVNINVREEITEETISKIKNGDLDAGIIATPVDTKGVIFIPLYYEKFYAYVSPSHPAYYKDELSRNDLRVDELWLLKEGNCFRNQVINICSDREEQEFKNHFRYESHSIESLKRIVEIKNGMTLIPELAADNIPKRKMDMLKKIPDVNPYREISLVVSRQFLKKRLIDSLKNTILEKLPRNMTQKPEGFIIDTNIKV</sequence>
<evidence type="ECO:0000256" key="3">
    <source>
        <dbReference type="ARBA" id="ARBA00023125"/>
    </source>
</evidence>
<dbReference type="EMBL" id="WACR01000006">
    <property type="protein sequence ID" value="KAB1064032.1"/>
    <property type="molecule type" value="Genomic_DNA"/>
</dbReference>
<dbReference type="GO" id="GO:0005829">
    <property type="term" value="C:cytosol"/>
    <property type="evidence" value="ECO:0007669"/>
    <property type="project" value="TreeGrafter"/>
</dbReference>
<feature type="domain" description="HTH lysR-type" evidence="5">
    <location>
        <begin position="1"/>
        <end position="58"/>
    </location>
</feature>
<dbReference type="InterPro" id="IPR036390">
    <property type="entry name" value="WH_DNA-bd_sf"/>
</dbReference>
<evidence type="ECO:0000259" key="5">
    <source>
        <dbReference type="PROSITE" id="PS50931"/>
    </source>
</evidence>
<dbReference type="GO" id="GO:0003700">
    <property type="term" value="F:DNA-binding transcription factor activity"/>
    <property type="evidence" value="ECO:0007669"/>
    <property type="project" value="InterPro"/>
</dbReference>
<dbReference type="PROSITE" id="PS50931">
    <property type="entry name" value="HTH_LYSR"/>
    <property type="match status" value="1"/>
</dbReference>
<keyword evidence="3" id="KW-0238">DNA-binding</keyword>
<dbReference type="InterPro" id="IPR000847">
    <property type="entry name" value="LysR_HTH_N"/>
</dbReference>
<evidence type="ECO:0000313" key="7">
    <source>
        <dbReference type="Proteomes" id="UP000435357"/>
    </source>
</evidence>
<gene>
    <name evidence="6" type="ORF">F3059_08330</name>
</gene>
<dbReference type="CDD" id="cd08411">
    <property type="entry name" value="PBP2_OxyR"/>
    <property type="match status" value="1"/>
</dbReference>
<dbReference type="FunFam" id="1.10.10.10:FF:000001">
    <property type="entry name" value="LysR family transcriptional regulator"/>
    <property type="match status" value="1"/>
</dbReference>
<comment type="caution">
    <text evidence="6">The sequence shown here is derived from an EMBL/GenBank/DDBJ whole genome shotgun (WGS) entry which is preliminary data.</text>
</comment>
<name>A0A6N6M6J5_9FLAO</name>
<keyword evidence="2" id="KW-0805">Transcription regulation</keyword>
<dbReference type="InterPro" id="IPR036388">
    <property type="entry name" value="WH-like_DNA-bd_sf"/>
</dbReference>
<dbReference type="OrthoDB" id="9803735at2"/>
<dbReference type="Pfam" id="PF00126">
    <property type="entry name" value="HTH_1"/>
    <property type="match status" value="1"/>
</dbReference>
<dbReference type="GO" id="GO:0003677">
    <property type="term" value="F:DNA binding"/>
    <property type="evidence" value="ECO:0007669"/>
    <property type="project" value="UniProtKB-KW"/>
</dbReference>
<protein>
    <submittedName>
        <fullName evidence="6">Hydrogen peroxide-inducible genes activator</fullName>
    </submittedName>
</protein>
<evidence type="ECO:0000256" key="1">
    <source>
        <dbReference type="ARBA" id="ARBA00009437"/>
    </source>
</evidence>
<dbReference type="PANTHER" id="PTHR30419:SF29">
    <property type="entry name" value="LYSR-FAMILY TRANSCRIPTIONAL REGULATOR"/>
    <property type="match status" value="1"/>
</dbReference>
<dbReference type="InterPro" id="IPR005119">
    <property type="entry name" value="LysR_subst-bd"/>
</dbReference>
<keyword evidence="7" id="KW-1185">Reference proteome</keyword>
<comment type="similarity">
    <text evidence="1">Belongs to the LysR transcriptional regulatory family.</text>
</comment>
<organism evidence="6 7">
    <name type="scientific">Salibacter halophilus</name>
    <dbReference type="NCBI Taxonomy" id="1803916"/>
    <lineage>
        <taxon>Bacteria</taxon>
        <taxon>Pseudomonadati</taxon>
        <taxon>Bacteroidota</taxon>
        <taxon>Flavobacteriia</taxon>
        <taxon>Flavobacteriales</taxon>
        <taxon>Salibacteraceae</taxon>
        <taxon>Salibacter</taxon>
    </lineage>
</organism>
<dbReference type="Gene3D" id="3.40.190.10">
    <property type="entry name" value="Periplasmic binding protein-like II"/>
    <property type="match status" value="2"/>
</dbReference>
<dbReference type="PRINTS" id="PR00039">
    <property type="entry name" value="HTHLYSR"/>
</dbReference>